<dbReference type="InterPro" id="IPR000182">
    <property type="entry name" value="GNAT_dom"/>
</dbReference>
<dbReference type="EMBL" id="BNAO01000001">
    <property type="protein sequence ID" value="GHG62406.1"/>
    <property type="molecule type" value="Genomic_DNA"/>
</dbReference>
<dbReference type="Gene3D" id="3.40.630.30">
    <property type="match status" value="1"/>
</dbReference>
<comment type="caution">
    <text evidence="2">The sequence shown here is derived from an EMBL/GenBank/DDBJ whole genome shotgun (WGS) entry which is preliminary data.</text>
</comment>
<feature type="domain" description="N-acetyltransferase" evidence="1">
    <location>
        <begin position="5"/>
        <end position="156"/>
    </location>
</feature>
<dbReference type="PANTHER" id="PTHR13538">
    <property type="entry name" value="N-ACETYLTRANSFERASE 6"/>
    <property type="match status" value="1"/>
</dbReference>
<evidence type="ECO:0000313" key="2">
    <source>
        <dbReference type="EMBL" id="GHG62406.1"/>
    </source>
</evidence>
<organism evidence="2 3">
    <name type="scientific">Alishewanella longhuensis</name>
    <dbReference type="NCBI Taxonomy" id="1091037"/>
    <lineage>
        <taxon>Bacteria</taxon>
        <taxon>Pseudomonadati</taxon>
        <taxon>Pseudomonadota</taxon>
        <taxon>Gammaproteobacteria</taxon>
        <taxon>Alteromonadales</taxon>
        <taxon>Alteromonadaceae</taxon>
        <taxon>Alishewanella</taxon>
    </lineage>
</organism>
<name>A0ABQ3KWQ7_9ALTE</name>
<evidence type="ECO:0000259" key="1">
    <source>
        <dbReference type="PROSITE" id="PS51186"/>
    </source>
</evidence>
<dbReference type="Pfam" id="PF00583">
    <property type="entry name" value="Acetyltransf_1"/>
    <property type="match status" value="1"/>
</dbReference>
<dbReference type="RefSeq" id="WP_189430359.1">
    <property type="nucleotide sequence ID" value="NZ_BNAO01000001.1"/>
</dbReference>
<evidence type="ECO:0000313" key="3">
    <source>
        <dbReference type="Proteomes" id="UP000659697"/>
    </source>
</evidence>
<sequence length="156" mass="17772">MSNKPTLTLLKHCPEHIPEIAKWHYHEWGALFPEKSEADFASDLAATLNDAELPLSWVLLLDEQVVGTASILLQDMQTNLDLSPWLANIYLAPAARGKGLGKWLVTQVMTKAQQLGLTKLYLFTENKPEFYQQLGWQPLKQELYEGKLVTIMHWQA</sequence>
<dbReference type="PANTHER" id="PTHR13538:SF4">
    <property type="entry name" value="N-ALPHA-ACETYLTRANSFERASE 80"/>
    <property type="match status" value="1"/>
</dbReference>
<accession>A0ABQ3KWQ7</accession>
<dbReference type="PROSITE" id="PS51186">
    <property type="entry name" value="GNAT"/>
    <property type="match status" value="1"/>
</dbReference>
<protein>
    <submittedName>
        <fullName evidence="2">N-acetyltransferase GCN5</fullName>
    </submittedName>
</protein>
<gene>
    <name evidence="2" type="ORF">GCM10010919_07700</name>
</gene>
<keyword evidence="3" id="KW-1185">Reference proteome</keyword>
<reference evidence="3" key="1">
    <citation type="journal article" date="2019" name="Int. J. Syst. Evol. Microbiol.">
        <title>The Global Catalogue of Microorganisms (GCM) 10K type strain sequencing project: providing services to taxonomists for standard genome sequencing and annotation.</title>
        <authorList>
            <consortium name="The Broad Institute Genomics Platform"/>
            <consortium name="The Broad Institute Genome Sequencing Center for Infectious Disease"/>
            <person name="Wu L."/>
            <person name="Ma J."/>
        </authorList>
    </citation>
    <scope>NUCLEOTIDE SEQUENCE [LARGE SCALE GENOMIC DNA]</scope>
    <source>
        <strain evidence="3">CGMCC 1.7003</strain>
    </source>
</reference>
<dbReference type="Proteomes" id="UP000659697">
    <property type="component" value="Unassembled WGS sequence"/>
</dbReference>
<dbReference type="InterPro" id="IPR016181">
    <property type="entry name" value="Acyl_CoA_acyltransferase"/>
</dbReference>
<dbReference type="SUPFAM" id="SSF55729">
    <property type="entry name" value="Acyl-CoA N-acyltransferases (Nat)"/>
    <property type="match status" value="1"/>
</dbReference>
<dbReference type="InterPro" id="IPR039840">
    <property type="entry name" value="NAA80"/>
</dbReference>
<proteinExistence type="predicted"/>
<dbReference type="CDD" id="cd04301">
    <property type="entry name" value="NAT_SF"/>
    <property type="match status" value="1"/>
</dbReference>